<evidence type="ECO:0000256" key="4">
    <source>
        <dbReference type="SAM" id="SignalP"/>
    </source>
</evidence>
<feature type="signal peptide" evidence="4">
    <location>
        <begin position="1"/>
        <end position="18"/>
    </location>
</feature>
<evidence type="ECO:0000313" key="5">
    <source>
        <dbReference type="EMBL" id="KAJ3651261.1"/>
    </source>
</evidence>
<dbReference type="PANTHER" id="PTHR11008:SF32">
    <property type="entry name" value="CIRCADIAN CLOCK-CONTROLLED PROTEIN DAYWAKE-RELATED"/>
    <property type="match status" value="1"/>
</dbReference>
<evidence type="ECO:0000256" key="1">
    <source>
        <dbReference type="ARBA" id="ARBA00022729"/>
    </source>
</evidence>
<dbReference type="FunFam" id="3.15.10.30:FF:000001">
    <property type="entry name" value="Takeout-like protein 1"/>
    <property type="match status" value="1"/>
</dbReference>
<proteinExistence type="inferred from homology"/>
<protein>
    <submittedName>
        <fullName evidence="5">Uncharacterized protein</fullName>
    </submittedName>
</protein>
<evidence type="ECO:0000256" key="3">
    <source>
        <dbReference type="ARBA" id="ARBA00060902"/>
    </source>
</evidence>
<dbReference type="InterPro" id="IPR038606">
    <property type="entry name" value="To_sf"/>
</dbReference>
<dbReference type="PANTHER" id="PTHR11008">
    <property type="entry name" value="PROTEIN TAKEOUT-LIKE PROTEIN"/>
    <property type="match status" value="1"/>
</dbReference>
<comment type="caution">
    <text evidence="5">The sequence shown here is derived from an EMBL/GenBank/DDBJ whole genome shotgun (WGS) entry which is preliminary data.</text>
</comment>
<comment type="similarity">
    <text evidence="3">Belongs to the TO family.</text>
</comment>
<dbReference type="GO" id="GO:0007623">
    <property type="term" value="P:circadian rhythm"/>
    <property type="evidence" value="ECO:0007669"/>
    <property type="project" value="UniProtKB-ARBA"/>
</dbReference>
<feature type="chain" id="PRO_5041399496" evidence="4">
    <location>
        <begin position="19"/>
        <end position="245"/>
    </location>
</feature>
<accession>A0AA38MCQ1</accession>
<dbReference type="GO" id="GO:0005615">
    <property type="term" value="C:extracellular space"/>
    <property type="evidence" value="ECO:0007669"/>
    <property type="project" value="TreeGrafter"/>
</dbReference>
<keyword evidence="2" id="KW-0090">Biological rhythms</keyword>
<evidence type="ECO:0000313" key="6">
    <source>
        <dbReference type="Proteomes" id="UP001168821"/>
    </source>
</evidence>
<name>A0AA38MCQ1_9CUCU</name>
<dbReference type="Pfam" id="PF06585">
    <property type="entry name" value="JHBP"/>
    <property type="match status" value="1"/>
</dbReference>
<dbReference type="EMBL" id="JALNTZ010000005">
    <property type="protein sequence ID" value="KAJ3651261.1"/>
    <property type="molecule type" value="Genomic_DNA"/>
</dbReference>
<keyword evidence="1 4" id="KW-0732">Signal</keyword>
<sequence>MKYILTILSASFITVSFSAKLPPGFKKCNLKQISSQMCLPQAIESAIKQMDRPIKKLGIVNLEPLEIPFLIVDAGSQFIHTQQAFKNMKLSGFNETSCTKAEFNYNTKTLNLECVVPRFRLEFNYVVDGKFLMMSVYGNGTGWAVFLDNQFELNFQFGEYEKQGKKYFNIVHQQLQMRPKDIAFQLDNLFDGDEEMSNRVQNAARENALEVFDDVKPGYEQAFGKVFAYIFGEILEKVPIYDIFS</sequence>
<reference evidence="5" key="1">
    <citation type="journal article" date="2023" name="G3 (Bethesda)">
        <title>Whole genome assemblies of Zophobas morio and Tenebrio molitor.</title>
        <authorList>
            <person name="Kaur S."/>
            <person name="Stinson S.A."/>
            <person name="diCenzo G.C."/>
        </authorList>
    </citation>
    <scope>NUCLEOTIDE SEQUENCE</scope>
    <source>
        <strain evidence="5">QUZm001</strain>
    </source>
</reference>
<dbReference type="InterPro" id="IPR010562">
    <property type="entry name" value="Haemolymph_juvenile_hormone-bd"/>
</dbReference>
<dbReference type="AlphaFoldDB" id="A0AA38MCQ1"/>
<gene>
    <name evidence="5" type="ORF">Zmor_017311</name>
</gene>
<keyword evidence="6" id="KW-1185">Reference proteome</keyword>
<organism evidence="5 6">
    <name type="scientific">Zophobas morio</name>
    <dbReference type="NCBI Taxonomy" id="2755281"/>
    <lineage>
        <taxon>Eukaryota</taxon>
        <taxon>Metazoa</taxon>
        <taxon>Ecdysozoa</taxon>
        <taxon>Arthropoda</taxon>
        <taxon>Hexapoda</taxon>
        <taxon>Insecta</taxon>
        <taxon>Pterygota</taxon>
        <taxon>Neoptera</taxon>
        <taxon>Endopterygota</taxon>
        <taxon>Coleoptera</taxon>
        <taxon>Polyphaga</taxon>
        <taxon>Cucujiformia</taxon>
        <taxon>Tenebrionidae</taxon>
        <taxon>Zophobas</taxon>
    </lineage>
</organism>
<dbReference type="SMART" id="SM00700">
    <property type="entry name" value="JHBP"/>
    <property type="match status" value="1"/>
</dbReference>
<evidence type="ECO:0000256" key="2">
    <source>
        <dbReference type="ARBA" id="ARBA00023108"/>
    </source>
</evidence>
<dbReference type="Proteomes" id="UP001168821">
    <property type="component" value="Unassembled WGS sequence"/>
</dbReference>
<dbReference type="Gene3D" id="3.15.10.30">
    <property type="entry name" value="Haemolymph juvenile hormone binding protein"/>
    <property type="match status" value="1"/>
</dbReference>